<dbReference type="Gene3D" id="4.10.800.10">
    <property type="entry name" value="Thyroglobulin type-1"/>
    <property type="match status" value="1"/>
</dbReference>
<dbReference type="Pfam" id="PF00086">
    <property type="entry name" value="Thyroglobulin_1"/>
    <property type="match status" value="1"/>
</dbReference>
<comment type="function">
    <text evidence="1">IGF-binding proteins prolong the half-life of the IGFs and have been shown to either inhibit or stimulate the growth promoting effects of the IGFs on cell culture. They alter the interaction of IGFs with their cell surface receptors.</text>
</comment>
<protein>
    <recommendedName>
        <fullName evidence="3">Insulin-like growth factor-binding protein 1</fullName>
    </recommendedName>
</protein>
<feature type="chain" id="PRO_5040450412" description="Insulin-like growth factor-binding protein 1" evidence="13">
    <location>
        <begin position="29"/>
        <end position="275"/>
    </location>
</feature>
<evidence type="ECO:0000256" key="11">
    <source>
        <dbReference type="PROSITE-ProRule" id="PRU00500"/>
    </source>
</evidence>
<evidence type="ECO:0000259" key="14">
    <source>
        <dbReference type="PROSITE" id="PS51162"/>
    </source>
</evidence>
<keyword evidence="17" id="KW-1185">Reference proteome</keyword>
<keyword evidence="6" id="KW-0341">Growth regulation</keyword>
<dbReference type="InterPro" id="IPR000716">
    <property type="entry name" value="Thyroglobulin_1"/>
</dbReference>
<feature type="region of interest" description="Disordered" evidence="12">
    <location>
        <begin position="128"/>
        <end position="174"/>
    </location>
</feature>
<organism evidence="16 17">
    <name type="scientific">Muraenolepis orangiensis</name>
    <name type="common">Patagonian moray cod</name>
    <dbReference type="NCBI Taxonomy" id="630683"/>
    <lineage>
        <taxon>Eukaryota</taxon>
        <taxon>Metazoa</taxon>
        <taxon>Chordata</taxon>
        <taxon>Craniata</taxon>
        <taxon>Vertebrata</taxon>
        <taxon>Euteleostomi</taxon>
        <taxon>Actinopterygii</taxon>
        <taxon>Neopterygii</taxon>
        <taxon>Teleostei</taxon>
        <taxon>Neoteleostei</taxon>
        <taxon>Acanthomorphata</taxon>
        <taxon>Zeiogadaria</taxon>
        <taxon>Gadariae</taxon>
        <taxon>Gadiformes</taxon>
        <taxon>Muraenolepidoidei</taxon>
        <taxon>Muraenolepididae</taxon>
        <taxon>Muraenolepis</taxon>
    </lineage>
</organism>
<dbReference type="GO" id="GO:0048640">
    <property type="term" value="P:negative regulation of developmental growth"/>
    <property type="evidence" value="ECO:0007669"/>
    <property type="project" value="UniProtKB-ARBA"/>
</dbReference>
<evidence type="ECO:0000256" key="6">
    <source>
        <dbReference type="ARBA" id="ARBA00022604"/>
    </source>
</evidence>
<accession>A0A9Q0E4D4</accession>
<name>A0A9Q0E4D4_9TELE</name>
<dbReference type="GO" id="GO:0031995">
    <property type="term" value="F:insulin-like growth factor II binding"/>
    <property type="evidence" value="ECO:0007669"/>
    <property type="project" value="TreeGrafter"/>
</dbReference>
<evidence type="ECO:0000256" key="8">
    <source>
        <dbReference type="ARBA" id="ARBA00023157"/>
    </source>
</evidence>
<evidence type="ECO:0000256" key="2">
    <source>
        <dbReference type="ARBA" id="ARBA00004613"/>
    </source>
</evidence>
<feature type="domain" description="Thyroglobulin type-1" evidence="14">
    <location>
        <begin position="196"/>
        <end position="274"/>
    </location>
</feature>
<dbReference type="InterPro" id="IPR017891">
    <property type="entry name" value="Insulin_GF-bd_Cys-rich_CS"/>
</dbReference>
<dbReference type="SUPFAM" id="SSF57184">
    <property type="entry name" value="Growth factor receptor domain"/>
    <property type="match status" value="1"/>
</dbReference>
<evidence type="ECO:0000313" key="16">
    <source>
        <dbReference type="EMBL" id="KAJ3598863.1"/>
    </source>
</evidence>
<dbReference type="SUPFAM" id="SSF57610">
    <property type="entry name" value="Thyroglobulin type-1 domain"/>
    <property type="match status" value="1"/>
</dbReference>
<dbReference type="PANTHER" id="PTHR11551">
    <property type="entry name" value="INSULIN-LIKE GROWTH FACTOR BINDING PROTEIN"/>
    <property type="match status" value="1"/>
</dbReference>
<dbReference type="FunFam" id="4.10.800.10:FF:000002">
    <property type="entry name" value="Insulin-like growth factor-binding protein 2"/>
    <property type="match status" value="1"/>
</dbReference>
<evidence type="ECO:0000256" key="13">
    <source>
        <dbReference type="SAM" id="SignalP"/>
    </source>
</evidence>
<sequence length="275" mass="29357">MSGLYERHVAVAALLCSVLAALSAVSLGSPVTVVTVAVGSPVTVGGPEPIRCAPCTPERLSECPAVAPGCEEEVLREPGCGCCLACALKSGDLCGIYTAPCGSGFKCIPKPGDPRPLYSLTHGQALCTSSAEPEPQDTQDRVEPEVEMENTATRSDPGSSHYHHGHAKPYDPRAAADAQGSMKAKLNAIRKKLAEQRPCHVELQRALEKIARAQQKLGDNLTRFYLPNCDKHGLYKAKQCESSLDGQRGRCWCLSSWNGKKMLASADVPEDEECP</sequence>
<dbReference type="OrthoDB" id="9926277at2759"/>
<dbReference type="InterPro" id="IPR022321">
    <property type="entry name" value="IGFBP_1-6_chordata"/>
</dbReference>
<dbReference type="CDD" id="cd00191">
    <property type="entry name" value="TY"/>
    <property type="match status" value="1"/>
</dbReference>
<evidence type="ECO:0000259" key="15">
    <source>
        <dbReference type="PROSITE" id="PS51323"/>
    </source>
</evidence>
<evidence type="ECO:0000256" key="1">
    <source>
        <dbReference type="ARBA" id="ARBA00003811"/>
    </source>
</evidence>
<proteinExistence type="predicted"/>
<dbReference type="Pfam" id="PF00219">
    <property type="entry name" value="IGFBP"/>
    <property type="match status" value="1"/>
</dbReference>
<evidence type="ECO:0000256" key="3">
    <source>
        <dbReference type="ARBA" id="ARBA00013675"/>
    </source>
</evidence>
<gene>
    <name evidence="16" type="ORF">NHX12_032826</name>
</gene>
<comment type="subcellular location">
    <subcellularLocation>
        <location evidence="2">Secreted</location>
    </subcellularLocation>
</comment>
<evidence type="ECO:0000256" key="9">
    <source>
        <dbReference type="ARBA" id="ARBA00023183"/>
    </source>
</evidence>
<reference evidence="16" key="1">
    <citation type="submission" date="2022-07" db="EMBL/GenBank/DDBJ databases">
        <title>Chromosome-level genome of Muraenolepis orangiensis.</title>
        <authorList>
            <person name="Kim J."/>
        </authorList>
    </citation>
    <scope>NUCLEOTIDE SEQUENCE</scope>
    <source>
        <strain evidence="16">KU_S4_2022</strain>
        <tissue evidence="16">Muscle</tissue>
    </source>
</reference>
<dbReference type="SMART" id="SM00211">
    <property type="entry name" value="TY"/>
    <property type="match status" value="1"/>
</dbReference>
<dbReference type="GO" id="GO:0043567">
    <property type="term" value="P:regulation of insulin-like growth factor receptor signaling pathway"/>
    <property type="evidence" value="ECO:0007669"/>
    <property type="project" value="TreeGrafter"/>
</dbReference>
<dbReference type="EMBL" id="JANIIK010000048">
    <property type="protein sequence ID" value="KAJ3598863.1"/>
    <property type="molecule type" value="Genomic_DNA"/>
</dbReference>
<dbReference type="SMART" id="SM00121">
    <property type="entry name" value="IB"/>
    <property type="match status" value="1"/>
</dbReference>
<dbReference type="InterPro" id="IPR000867">
    <property type="entry name" value="IGFBP-like"/>
</dbReference>
<evidence type="ECO:0000256" key="5">
    <source>
        <dbReference type="ARBA" id="ARBA00022553"/>
    </source>
</evidence>
<keyword evidence="5" id="KW-0597">Phosphoprotein</keyword>
<dbReference type="Gene3D" id="4.10.40.20">
    <property type="match status" value="1"/>
</dbReference>
<feature type="domain" description="IGFBP N-terminal" evidence="15">
    <location>
        <begin position="48"/>
        <end position="130"/>
    </location>
</feature>
<dbReference type="PROSITE" id="PS51323">
    <property type="entry name" value="IGFBP_N_2"/>
    <property type="match status" value="1"/>
</dbReference>
<comment type="caution">
    <text evidence="11">Lacks conserved residue(s) required for the propagation of feature annotation.</text>
</comment>
<dbReference type="InterPro" id="IPR009030">
    <property type="entry name" value="Growth_fac_rcpt_cys_sf"/>
</dbReference>
<dbReference type="InterPro" id="IPR022322">
    <property type="entry name" value="IGFBP1"/>
</dbReference>
<dbReference type="Proteomes" id="UP001148018">
    <property type="component" value="Unassembled WGS sequence"/>
</dbReference>
<evidence type="ECO:0000256" key="10">
    <source>
        <dbReference type="ARBA" id="ARBA00049694"/>
    </source>
</evidence>
<evidence type="ECO:0000256" key="7">
    <source>
        <dbReference type="ARBA" id="ARBA00022729"/>
    </source>
</evidence>
<keyword evidence="8" id="KW-1015">Disulfide bond</keyword>
<comment type="caution">
    <text evidence="16">The sequence shown here is derived from an EMBL/GenBank/DDBJ whole genome shotgun (WGS) entry which is preliminary data.</text>
</comment>
<keyword evidence="4" id="KW-0964">Secreted</keyword>
<dbReference type="AlphaFoldDB" id="A0A9Q0E4D4"/>
<evidence type="ECO:0000256" key="4">
    <source>
        <dbReference type="ARBA" id="ARBA00022525"/>
    </source>
</evidence>
<dbReference type="PROSITE" id="PS51162">
    <property type="entry name" value="THYROGLOBULIN_1_2"/>
    <property type="match status" value="1"/>
</dbReference>
<keyword evidence="7 13" id="KW-0732">Signal</keyword>
<dbReference type="PRINTS" id="PR01976">
    <property type="entry name" value="IGFBPFAMILY"/>
</dbReference>
<dbReference type="PANTHER" id="PTHR11551:SF6">
    <property type="entry name" value="INSULIN-LIKE GROWTH FACTOR-BINDING PROTEIN 1"/>
    <property type="match status" value="1"/>
</dbReference>
<dbReference type="PROSITE" id="PS00222">
    <property type="entry name" value="IGFBP_N_1"/>
    <property type="match status" value="1"/>
</dbReference>
<dbReference type="InterPro" id="IPR036857">
    <property type="entry name" value="Thyroglobulin_1_sf"/>
</dbReference>
<dbReference type="GO" id="GO:0031994">
    <property type="term" value="F:insulin-like growth factor I binding"/>
    <property type="evidence" value="ECO:0007669"/>
    <property type="project" value="UniProtKB-ARBA"/>
</dbReference>
<evidence type="ECO:0000256" key="12">
    <source>
        <dbReference type="SAM" id="MobiDB-lite"/>
    </source>
</evidence>
<feature type="signal peptide" evidence="13">
    <location>
        <begin position="1"/>
        <end position="28"/>
    </location>
</feature>
<evidence type="ECO:0000313" key="17">
    <source>
        <dbReference type="Proteomes" id="UP001148018"/>
    </source>
</evidence>
<comment type="subunit">
    <text evidence="10">Binds equally well IGF1 and IGF2. Interacts with integrin ITGA5:ITGB1. Interacts with VHL; this interaction inhibits HIF1A degradation.</text>
</comment>
<dbReference type="PRINTS" id="PR01977">
    <property type="entry name" value="IGFBPFAMILY1"/>
</dbReference>
<dbReference type="FunFam" id="4.10.40.20:FF:000001">
    <property type="entry name" value="Insulin-like growth factor binding protein 5"/>
    <property type="match status" value="1"/>
</dbReference>
<dbReference type="GO" id="GO:0005615">
    <property type="term" value="C:extracellular space"/>
    <property type="evidence" value="ECO:0007669"/>
    <property type="project" value="TreeGrafter"/>
</dbReference>
<keyword evidence="9" id="KW-0340">Growth factor binding</keyword>